<comment type="similarity">
    <text evidence="14">In the N-terminal section; belongs to the IspD/TarI cytidylyltransferase family. IspD subfamily.</text>
</comment>
<dbReference type="PANTHER" id="PTHR43181">
    <property type="entry name" value="2-C-METHYL-D-ERYTHRITOL 2,4-CYCLODIPHOSPHATE SYNTHASE, CHLOROPLASTIC"/>
    <property type="match status" value="1"/>
</dbReference>
<evidence type="ECO:0000259" key="15">
    <source>
        <dbReference type="Pfam" id="PF02542"/>
    </source>
</evidence>
<feature type="site" description="Positions MEP for the nucleophilic attack" evidence="14">
    <location>
        <position position="200"/>
    </location>
</feature>
<feature type="site" description="Positions MEP for the nucleophilic attack" evidence="14">
    <location>
        <position position="147"/>
    </location>
</feature>
<evidence type="ECO:0000256" key="5">
    <source>
        <dbReference type="ARBA" id="ARBA00004787"/>
    </source>
</evidence>
<dbReference type="InterPro" id="IPR036571">
    <property type="entry name" value="MECDP_synthase_sf"/>
</dbReference>
<comment type="caution">
    <text evidence="16">The sequence shown here is derived from an EMBL/GenBank/DDBJ whole genome shotgun (WGS) entry which is preliminary data.</text>
</comment>
<dbReference type="NCBIfam" id="NF006899">
    <property type="entry name" value="PRK09382.1"/>
    <property type="match status" value="1"/>
</dbReference>
<evidence type="ECO:0000256" key="13">
    <source>
        <dbReference type="ARBA" id="ARBA00023268"/>
    </source>
</evidence>
<dbReference type="SUPFAM" id="SSF69765">
    <property type="entry name" value="IpsF-like"/>
    <property type="match status" value="1"/>
</dbReference>
<feature type="site" description="Transition state stabilizer" evidence="14">
    <location>
        <position position="21"/>
    </location>
</feature>
<comment type="cofactor">
    <cofactor evidence="3 14">
        <name>a divalent metal cation</name>
        <dbReference type="ChEBI" id="CHEBI:60240"/>
    </cofactor>
</comment>
<comment type="caution">
    <text evidence="14">Lacks conserved residue(s) required for the propagation of feature annotation.</text>
</comment>
<dbReference type="InterPro" id="IPR018294">
    <property type="entry name" value="ISPD_synthase_CS"/>
</dbReference>
<feature type="site" description="Transition state stabilizer" evidence="14">
    <location>
        <position position="352"/>
    </location>
</feature>
<dbReference type="STRING" id="1123069.ruthe_00975"/>
<keyword evidence="17" id="KW-1185">Reference proteome</keyword>
<evidence type="ECO:0000256" key="2">
    <source>
        <dbReference type="ARBA" id="ARBA00001282"/>
    </source>
</evidence>
<dbReference type="Pfam" id="PF01128">
    <property type="entry name" value="IspD"/>
    <property type="match status" value="1"/>
</dbReference>
<feature type="binding site" evidence="14">
    <location>
        <position position="361"/>
    </location>
    <ligand>
        <name>4-CDP-2-C-methyl-D-erythritol 2-phosphate</name>
        <dbReference type="ChEBI" id="CHEBI:57919"/>
    </ligand>
</feature>
<evidence type="ECO:0000256" key="11">
    <source>
        <dbReference type="ARBA" id="ARBA00023229"/>
    </source>
</evidence>
<dbReference type="PROSITE" id="PS01295">
    <property type="entry name" value="ISPD"/>
    <property type="match status" value="1"/>
</dbReference>
<name>S9QXT5_9RHOB</name>
<dbReference type="Pfam" id="PF02542">
    <property type="entry name" value="YgbB"/>
    <property type="match status" value="1"/>
</dbReference>
<feature type="binding site" evidence="14">
    <location>
        <begin position="275"/>
        <end position="277"/>
    </location>
    <ligand>
        <name>4-CDP-2-C-methyl-D-erythritol 2-phosphate</name>
        <dbReference type="ChEBI" id="CHEBI:57919"/>
    </ligand>
</feature>
<dbReference type="NCBIfam" id="TIGR00453">
    <property type="entry name" value="ispD"/>
    <property type="match status" value="1"/>
</dbReference>
<feature type="domain" description="2-C-methyl-D-erythritol 2,4-cyclodiphosphate synthase" evidence="15">
    <location>
        <begin position="221"/>
        <end position="373"/>
    </location>
</feature>
<keyword evidence="9 14" id="KW-0548">Nucleotidyltransferase</keyword>
<proteinExistence type="inferred from homology"/>
<dbReference type="OrthoDB" id="9804336at2"/>
<organism evidence="16 17">
    <name type="scientific">Rubellimicrobium thermophilum DSM 16684</name>
    <dbReference type="NCBI Taxonomy" id="1123069"/>
    <lineage>
        <taxon>Bacteria</taxon>
        <taxon>Pseudomonadati</taxon>
        <taxon>Pseudomonadota</taxon>
        <taxon>Alphaproteobacteria</taxon>
        <taxon>Rhodobacterales</taxon>
        <taxon>Roseobacteraceae</taxon>
        <taxon>Rubellimicrobium</taxon>
    </lineage>
</organism>
<dbReference type="SUPFAM" id="SSF53448">
    <property type="entry name" value="Nucleotide-diphospho-sugar transferases"/>
    <property type="match status" value="1"/>
</dbReference>
<dbReference type="HOGENOM" id="CLU_042800_2_3_5"/>
<keyword evidence="13 14" id="KW-0511">Multifunctional enzyme</keyword>
<dbReference type="GO" id="GO:0050518">
    <property type="term" value="F:2-C-methyl-D-erythritol 4-phosphate cytidylyltransferase activity"/>
    <property type="evidence" value="ECO:0007669"/>
    <property type="project" value="UniProtKB-UniRule"/>
</dbReference>
<accession>S9QXT5</accession>
<feature type="site" description="Transition state stabilizer" evidence="14">
    <location>
        <position position="253"/>
    </location>
</feature>
<comment type="pathway">
    <text evidence="4 14">Isoprenoid biosynthesis; isopentenyl diphosphate biosynthesis via DXP pathway; isopentenyl diphosphate from 1-deoxy-D-xylulose 5-phosphate: step 4/6.</text>
</comment>
<dbReference type="Proteomes" id="UP000015346">
    <property type="component" value="Unassembled WGS sequence"/>
</dbReference>
<dbReference type="GO" id="GO:0016114">
    <property type="term" value="P:terpenoid biosynthetic process"/>
    <property type="evidence" value="ECO:0007669"/>
    <property type="project" value="InterPro"/>
</dbReference>
<dbReference type="PATRIC" id="fig|1123069.3.peg.946"/>
<comment type="pathway">
    <text evidence="5 14">Isoprenoid biosynthesis; isopentenyl diphosphate biosynthesis via DXP pathway; isopentenyl diphosphate from 1-deoxy-D-xylulose 5-phosphate: step 2/6.</text>
</comment>
<evidence type="ECO:0000256" key="9">
    <source>
        <dbReference type="ARBA" id="ARBA00022695"/>
    </source>
</evidence>
<sequence length="376" mass="39832">MELAGVIVAAGRGSRLGGRPKQWRLVNGLPLAGHALHAFRQAGIARLVLVIHPDDRAEAERLMQPGLLIVHGAESRSGSVRAGLEALAPTPPEAVLIHDAARPCVSAALIRRVIEALDRADGAAPALPVTDALWRSSGSFVEAAHPRDGLWRAQTPQGFRFGPILSAHQAHAGEAADDVEVARAAGLSVALVPGEEDNFKVTLPGDLERAARILGEEMEVRTGHGYDVHAFGPGDHVMLCGVRIPHERGLSAHSDGDAALHALTDAILGALCLGDIGQHFSPSDPRWKDEDSTTFLRHAHGLAREAGFRIGHCDITIICEAPRIAPHVAAMRERIGAVLALSPDRISVKATTSERLGFTGRREGIAAFATATLVRP</sequence>
<dbReference type="EC" id="4.6.1.12" evidence="14"/>
<comment type="similarity">
    <text evidence="7">Belongs to the IspD/TarI cytidylyltransferase family. IspD subfamily.</text>
</comment>
<dbReference type="CDD" id="cd00554">
    <property type="entry name" value="MECDP_synthase"/>
    <property type="match status" value="1"/>
</dbReference>
<feature type="binding site" evidence="14">
    <location>
        <position position="229"/>
    </location>
    <ligand>
        <name>a divalent metal cation</name>
        <dbReference type="ChEBI" id="CHEBI:60240"/>
    </ligand>
</feature>
<evidence type="ECO:0000256" key="3">
    <source>
        <dbReference type="ARBA" id="ARBA00001968"/>
    </source>
</evidence>
<dbReference type="CDD" id="cd02516">
    <property type="entry name" value="CDP-ME_synthetase"/>
    <property type="match status" value="1"/>
</dbReference>
<dbReference type="InterPro" id="IPR001228">
    <property type="entry name" value="IspD"/>
</dbReference>
<comment type="catalytic activity">
    <reaction evidence="1 14">
        <text>4-CDP-2-C-methyl-D-erythritol 2-phosphate = 2-C-methyl-D-erythritol 2,4-cyclic diphosphate + CMP</text>
        <dbReference type="Rhea" id="RHEA:23864"/>
        <dbReference type="ChEBI" id="CHEBI:57919"/>
        <dbReference type="ChEBI" id="CHEBI:58483"/>
        <dbReference type="ChEBI" id="CHEBI:60377"/>
        <dbReference type="EC" id="4.6.1.12"/>
    </reaction>
</comment>
<feature type="region of interest" description="2-C-methyl-D-erythritol 2,4-cyclodiphosphate synthase" evidence="14">
    <location>
        <begin position="221"/>
        <end position="376"/>
    </location>
</feature>
<comment type="catalytic activity">
    <reaction evidence="2 14">
        <text>2-C-methyl-D-erythritol 4-phosphate + CTP + H(+) = 4-CDP-2-C-methyl-D-erythritol + diphosphate</text>
        <dbReference type="Rhea" id="RHEA:13429"/>
        <dbReference type="ChEBI" id="CHEBI:15378"/>
        <dbReference type="ChEBI" id="CHEBI:33019"/>
        <dbReference type="ChEBI" id="CHEBI:37563"/>
        <dbReference type="ChEBI" id="CHEBI:57823"/>
        <dbReference type="ChEBI" id="CHEBI:58262"/>
        <dbReference type="EC" id="2.7.7.60"/>
    </reaction>
</comment>
<comment type="similarity">
    <text evidence="6">Belongs to the IspF family.</text>
</comment>
<evidence type="ECO:0000256" key="8">
    <source>
        <dbReference type="ARBA" id="ARBA00022679"/>
    </source>
</evidence>
<evidence type="ECO:0000256" key="7">
    <source>
        <dbReference type="ARBA" id="ARBA00009789"/>
    </source>
</evidence>
<gene>
    <name evidence="14" type="primary">ispDF</name>
    <name evidence="16" type="ORF">ruthe_00975</name>
</gene>
<dbReference type="InterPro" id="IPR034683">
    <property type="entry name" value="IspD/TarI"/>
</dbReference>
<dbReference type="PANTHER" id="PTHR43181:SF1">
    <property type="entry name" value="2-C-METHYL-D-ERYTHRITOL 2,4-CYCLODIPHOSPHATE SYNTHASE, CHLOROPLASTIC"/>
    <property type="match status" value="1"/>
</dbReference>
<dbReference type="GO" id="GO:0008685">
    <property type="term" value="F:2-C-methyl-D-erythritol 2,4-cyclodiphosphate synthase activity"/>
    <property type="evidence" value="ECO:0007669"/>
    <property type="project" value="UniProtKB-UniRule"/>
</dbReference>
<dbReference type="HAMAP" id="MF_00108">
    <property type="entry name" value="IspD"/>
    <property type="match status" value="1"/>
</dbReference>
<feature type="binding site" evidence="14">
    <location>
        <position position="261"/>
    </location>
    <ligand>
        <name>a divalent metal cation</name>
        <dbReference type="ChEBI" id="CHEBI:60240"/>
    </ligand>
</feature>
<dbReference type="GO" id="GO:0019288">
    <property type="term" value="P:isopentenyl diphosphate biosynthetic process, methylerythritol 4-phosphate pathway"/>
    <property type="evidence" value="ECO:0007669"/>
    <property type="project" value="UniProtKB-UniRule"/>
</dbReference>
<protein>
    <recommendedName>
        <fullName evidence="14">Bifunctional enzyme IspD/IspF</fullName>
    </recommendedName>
    <domain>
        <recommendedName>
            <fullName evidence="14">2-C-methyl-D-erythritol 4-phosphate cytidylyltransferase</fullName>
            <ecNumber evidence="14">2.7.7.60</ecNumber>
        </recommendedName>
        <alternativeName>
            <fullName evidence="14">4-diphosphocytidyl-2C-methyl-D-erythritol synthase</fullName>
        </alternativeName>
        <alternativeName>
            <fullName evidence="14">MEP cytidylyltransferase</fullName>
            <shortName evidence="14">MCT</shortName>
        </alternativeName>
    </domain>
    <domain>
        <recommendedName>
            <fullName evidence="14">2-C-methyl-D-erythritol 2,4-cyclodiphosphate synthase</fullName>
            <shortName evidence="14">MECDP-synthase</shortName>
            <shortName evidence="14">MECPP-synthase</shortName>
            <shortName evidence="14">MECPS</shortName>
            <ecNumber evidence="14">4.6.1.12</ecNumber>
        </recommendedName>
    </domain>
</protein>
<feature type="binding site" evidence="14">
    <location>
        <begin position="351"/>
        <end position="354"/>
    </location>
    <ligand>
        <name>4-CDP-2-C-methyl-D-erythritol 2-phosphate</name>
        <dbReference type="ChEBI" id="CHEBI:57919"/>
    </ligand>
</feature>
<dbReference type="RefSeq" id="WP_021097074.1">
    <property type="nucleotide sequence ID" value="NZ_KE557320.1"/>
</dbReference>
<dbReference type="HAMAP" id="MF_01520">
    <property type="entry name" value="IspDF"/>
    <property type="match status" value="1"/>
</dbReference>
<dbReference type="InterPro" id="IPR029044">
    <property type="entry name" value="Nucleotide-diphossugar_trans"/>
</dbReference>
<evidence type="ECO:0000256" key="14">
    <source>
        <dbReference type="HAMAP-Rule" id="MF_01520"/>
    </source>
</evidence>
<comment type="similarity">
    <text evidence="14">In the C-terminal section; belongs to the IspF family.</text>
</comment>
<keyword evidence="12 14" id="KW-0456">Lyase</keyword>
<feature type="binding site" evidence="14">
    <location>
        <begin position="253"/>
        <end position="254"/>
    </location>
    <ligand>
        <name>4-CDP-2-C-methyl-D-erythritol 2-phosphate</name>
        <dbReference type="ChEBI" id="CHEBI:57919"/>
    </ligand>
</feature>
<evidence type="ECO:0000256" key="1">
    <source>
        <dbReference type="ARBA" id="ARBA00000200"/>
    </source>
</evidence>
<evidence type="ECO:0000256" key="6">
    <source>
        <dbReference type="ARBA" id="ARBA00008480"/>
    </source>
</evidence>
<dbReference type="NCBIfam" id="TIGR00151">
    <property type="entry name" value="ispF"/>
    <property type="match status" value="1"/>
</dbReference>
<evidence type="ECO:0000256" key="12">
    <source>
        <dbReference type="ARBA" id="ARBA00023239"/>
    </source>
</evidence>
<dbReference type="AlphaFoldDB" id="S9QXT5"/>
<dbReference type="HAMAP" id="MF_00107">
    <property type="entry name" value="IspF"/>
    <property type="match status" value="1"/>
</dbReference>
<reference evidence="16 17" key="1">
    <citation type="journal article" date="2013" name="Stand. Genomic Sci.">
        <title>Genome sequence of the reddish-pigmented Rubellimicrobium thermophilum type strain (DSM 16684(T)), a member of the Roseobacter clade.</title>
        <authorList>
            <person name="Fiebig A."/>
            <person name="Riedel T."/>
            <person name="Gronow S."/>
            <person name="Petersen J."/>
            <person name="Klenk H.P."/>
            <person name="Goker M."/>
        </authorList>
    </citation>
    <scope>NUCLEOTIDE SEQUENCE [LARGE SCALE GENOMIC DNA]</scope>
    <source>
        <strain evidence="16 17">DSM 16684</strain>
    </source>
</reference>
<dbReference type="Gene3D" id="3.90.550.10">
    <property type="entry name" value="Spore Coat Polysaccharide Biosynthesis Protein SpsA, Chain A"/>
    <property type="match status" value="1"/>
</dbReference>
<keyword evidence="10 14" id="KW-0479">Metal-binding</keyword>
<dbReference type="EC" id="2.7.7.60" evidence="14"/>
<feature type="binding site" evidence="14">
    <location>
        <position position="358"/>
    </location>
    <ligand>
        <name>4-CDP-2-C-methyl-D-erythritol 2-phosphate</name>
        <dbReference type="ChEBI" id="CHEBI:57919"/>
    </ligand>
</feature>
<evidence type="ECO:0000313" key="16">
    <source>
        <dbReference type="EMBL" id="EPX86166.1"/>
    </source>
</evidence>
<feature type="site" description="Transition state stabilizer" evidence="14">
    <location>
        <position position="15"/>
    </location>
</feature>
<comment type="function">
    <text evidence="14">Bifunctional enzyme that catalyzes the formation of 4-diphosphocytidyl-2-C-methyl-D-erythritol from CTP and 2-C-methyl-D-erythritol 4-phosphate (MEP) (IspD), and catalyzes the conversion of 4-diphosphocytidyl-2-C-methyl-D-erythritol 2-phosphate (CDP-ME2P) to 2-C-methyl-D-erythritol 2,4-cyclodiphosphate (ME-CPP) with a corresponding release of cytidine 5-monophosphate (CMP) (IspF).</text>
</comment>
<dbReference type="InterPro" id="IPR026596">
    <property type="entry name" value="IspD/F"/>
</dbReference>
<dbReference type="GO" id="GO:0046872">
    <property type="term" value="F:metal ion binding"/>
    <property type="evidence" value="ECO:0007669"/>
    <property type="project" value="UniProtKB-KW"/>
</dbReference>
<feature type="region of interest" description="2-C-methyl-D-erythritol 4-phosphate cytidylyltransferase" evidence="14">
    <location>
        <begin position="1"/>
        <end position="220"/>
    </location>
</feature>
<evidence type="ECO:0000256" key="4">
    <source>
        <dbReference type="ARBA" id="ARBA00004709"/>
    </source>
</evidence>
<evidence type="ECO:0000313" key="17">
    <source>
        <dbReference type="Proteomes" id="UP000015346"/>
    </source>
</evidence>
<dbReference type="PROSITE" id="PS01350">
    <property type="entry name" value="ISPF"/>
    <property type="match status" value="1"/>
</dbReference>
<evidence type="ECO:0000256" key="10">
    <source>
        <dbReference type="ARBA" id="ARBA00022723"/>
    </source>
</evidence>
<dbReference type="Gene3D" id="3.30.1330.50">
    <property type="entry name" value="2-C-methyl-D-erythritol 2,4-cyclodiphosphate synthase"/>
    <property type="match status" value="1"/>
</dbReference>
<feature type="binding site" evidence="14">
    <location>
        <position position="227"/>
    </location>
    <ligand>
        <name>a divalent metal cation</name>
        <dbReference type="ChEBI" id="CHEBI:60240"/>
    </ligand>
</feature>
<dbReference type="EMBL" id="AOLV01000010">
    <property type="protein sequence ID" value="EPX86166.1"/>
    <property type="molecule type" value="Genomic_DNA"/>
</dbReference>
<dbReference type="InterPro" id="IPR020555">
    <property type="entry name" value="MECDP_synthase_CS"/>
</dbReference>
<keyword evidence="11 14" id="KW-0414">Isoprene biosynthesis</keyword>
<dbReference type="InterPro" id="IPR003526">
    <property type="entry name" value="MECDP_synthase"/>
</dbReference>
<dbReference type="UniPathway" id="UPA00056">
    <property type="reaction ID" value="UER00093"/>
</dbReference>
<keyword evidence="8 14" id="KW-0808">Transferase</keyword>
<feature type="binding site" evidence="14">
    <location>
        <begin position="227"/>
        <end position="229"/>
    </location>
    <ligand>
        <name>4-CDP-2-C-methyl-D-erythritol 2-phosphate</name>
        <dbReference type="ChEBI" id="CHEBI:57919"/>
    </ligand>
</feature>